<dbReference type="EMBL" id="JARFYN010000061">
    <property type="protein sequence ID" value="MDL2409843.1"/>
    <property type="molecule type" value="Genomic_DNA"/>
</dbReference>
<evidence type="ECO:0000256" key="3">
    <source>
        <dbReference type="SAM" id="Phobius"/>
    </source>
</evidence>
<comment type="caution">
    <text evidence="4">The sequence shown here is derived from an EMBL/GenBank/DDBJ whole genome shotgun (WGS) entry which is preliminary data.</text>
</comment>
<sequence>MFSFLQSKRRQNNGGSVRLASYAVLGVIGTVFASSAFPPFFTSTSSRAVINAPLVPLTTPISGKVMSLVSGDQITVENDRVDNSTLIGLKVQLGALRDELVQKNGIVADYAQRVKDLENDLSGQQAALLVRTDADLKAAQAALEMVTYSSRIAKAEAARKLKLMAQGIAAGSKDEIADTVRLEDAKLGAAGLSVAKLKAEVDFARQGIYVGADLQSLQNLQQEIRTHKADLLQIKMQIATMHSKEAELSSLVATEGERVERLARADLRIPQTSQLYKPVAASGREVTAGDTLAEMLDCRDAFVVAIFSERQAQALAVGSKVQVNADGWTHVEDGTITRLVPRTTDRVDLDYAVPFPPTERRELYVYIRLTEPDQAVFRDSQFCSVGTWVDVTIPQEWLHKTQEYVREASTSIIGIAQASTAKWPAAETELNGLVQRSAVRFGASKTIGRNMKGPRDISVPDETPAVQPYPANAHAVDLLNNRMGILPTKS</sequence>
<keyword evidence="2" id="KW-0175">Coiled coil</keyword>
<dbReference type="PANTHER" id="PTHR32347:SF29">
    <property type="entry name" value="UPF0194 MEMBRANE PROTEIN YBHG"/>
    <property type="match status" value="1"/>
</dbReference>
<proteinExistence type="predicted"/>
<evidence type="ECO:0000256" key="1">
    <source>
        <dbReference type="ARBA" id="ARBA00004196"/>
    </source>
</evidence>
<evidence type="ECO:0000256" key="2">
    <source>
        <dbReference type="ARBA" id="ARBA00023054"/>
    </source>
</evidence>
<name>A0ABT7KMH6_9HYPH</name>
<dbReference type="PANTHER" id="PTHR32347">
    <property type="entry name" value="EFFLUX SYSTEM COMPONENT YKNX-RELATED"/>
    <property type="match status" value="1"/>
</dbReference>
<feature type="transmembrane region" description="Helical" evidence="3">
    <location>
        <begin position="20"/>
        <end position="41"/>
    </location>
</feature>
<evidence type="ECO:0000313" key="5">
    <source>
        <dbReference type="Proteomes" id="UP001172630"/>
    </source>
</evidence>
<evidence type="ECO:0000313" key="4">
    <source>
        <dbReference type="EMBL" id="MDL2409843.1"/>
    </source>
</evidence>
<comment type="subcellular location">
    <subcellularLocation>
        <location evidence="1">Cell envelope</location>
    </subcellularLocation>
</comment>
<reference evidence="4" key="1">
    <citation type="submission" date="2023-06" db="EMBL/GenBank/DDBJ databases">
        <title>Phylogenetic Diversity of Rhizobium strains.</title>
        <authorList>
            <person name="Moura F.T."/>
            <person name="Helene L.C.F."/>
            <person name="Hungria M."/>
        </authorList>
    </citation>
    <scope>NUCLEOTIDE SEQUENCE</scope>
    <source>
        <strain evidence="4">CCGE524</strain>
    </source>
</reference>
<accession>A0ABT7KMH6</accession>
<dbReference type="InterPro" id="IPR050465">
    <property type="entry name" value="UPF0194_transport"/>
</dbReference>
<keyword evidence="3" id="KW-0812">Transmembrane</keyword>
<gene>
    <name evidence="4" type="ORF">PY650_30330</name>
</gene>
<keyword evidence="3" id="KW-0472">Membrane</keyword>
<dbReference type="RefSeq" id="WP_285883523.1">
    <property type="nucleotide sequence ID" value="NZ_JARFYN010000061.1"/>
</dbReference>
<dbReference type="Proteomes" id="UP001172630">
    <property type="component" value="Unassembled WGS sequence"/>
</dbReference>
<keyword evidence="3" id="KW-1133">Transmembrane helix</keyword>
<keyword evidence="5" id="KW-1185">Reference proteome</keyword>
<protein>
    <submittedName>
        <fullName evidence="4">HlyD family efflux transporter periplasmic adaptor subunit</fullName>
    </submittedName>
</protein>
<organism evidence="4 5">
    <name type="scientific">Rhizobium calliandrae</name>
    <dbReference type="NCBI Taxonomy" id="1312182"/>
    <lineage>
        <taxon>Bacteria</taxon>
        <taxon>Pseudomonadati</taxon>
        <taxon>Pseudomonadota</taxon>
        <taxon>Alphaproteobacteria</taxon>
        <taxon>Hyphomicrobiales</taxon>
        <taxon>Rhizobiaceae</taxon>
        <taxon>Rhizobium/Agrobacterium group</taxon>
        <taxon>Rhizobium</taxon>
    </lineage>
</organism>